<dbReference type="EMBL" id="JAAFGW010000033">
    <property type="protein sequence ID" value="NDP47461.1"/>
    <property type="molecule type" value="Genomic_DNA"/>
</dbReference>
<evidence type="ECO:0000256" key="1">
    <source>
        <dbReference type="ARBA" id="ARBA00023002"/>
    </source>
</evidence>
<dbReference type="PANTHER" id="PTHR23150">
    <property type="entry name" value="SULFATASE MODIFYING FACTOR 1, 2"/>
    <property type="match status" value="1"/>
</dbReference>
<evidence type="ECO:0000313" key="6">
    <source>
        <dbReference type="EMBL" id="NDP47461.1"/>
    </source>
</evidence>
<dbReference type="InterPro" id="IPR017806">
    <property type="entry name" value="EgtB"/>
</dbReference>
<comment type="caution">
    <text evidence="6">The sequence shown here is derived from an EMBL/GenBank/DDBJ whole genome shotgun (WGS) entry which is preliminary data.</text>
</comment>
<feature type="domain" description="Sulfatase-modifying factor enzyme-like" evidence="4">
    <location>
        <begin position="189"/>
        <end position="319"/>
    </location>
</feature>
<evidence type="ECO:0000313" key="7">
    <source>
        <dbReference type="Proteomes" id="UP000483432"/>
    </source>
</evidence>
<evidence type="ECO:0000259" key="4">
    <source>
        <dbReference type="Pfam" id="PF03781"/>
    </source>
</evidence>
<keyword evidence="2" id="KW-0408">Iron</keyword>
<proteinExistence type="predicted"/>
<accession>A0A7C9NS52</accession>
<dbReference type="NCBIfam" id="TIGR03440">
    <property type="entry name" value="egtB_TIGR03440"/>
    <property type="match status" value="1"/>
</dbReference>
<dbReference type="InterPro" id="IPR051043">
    <property type="entry name" value="Sulfatase_Mod_Factor_Kinase"/>
</dbReference>
<dbReference type="InterPro" id="IPR042095">
    <property type="entry name" value="SUMF_sf"/>
</dbReference>
<dbReference type="InterPro" id="IPR034660">
    <property type="entry name" value="DinB/YfiT-like"/>
</dbReference>
<feature type="domain" description="DinB-like" evidence="5">
    <location>
        <begin position="16"/>
        <end position="151"/>
    </location>
</feature>
<keyword evidence="1" id="KW-0560">Oxidoreductase</keyword>
<protein>
    <submittedName>
        <fullName evidence="6">Ergothioneine biosynthesis protein EgtB</fullName>
    </submittedName>
</protein>
<organism evidence="6 7">
    <name type="scientific">Sulfuriferula multivorans</name>
    <dbReference type="NCBI Taxonomy" id="1559896"/>
    <lineage>
        <taxon>Bacteria</taxon>
        <taxon>Pseudomonadati</taxon>
        <taxon>Pseudomonadota</taxon>
        <taxon>Betaproteobacteria</taxon>
        <taxon>Nitrosomonadales</taxon>
        <taxon>Sulfuricellaceae</taxon>
        <taxon>Sulfuriferula</taxon>
    </lineage>
</organism>
<sequence>MMSPRVEQRSSLIETYQRVRARSETLCAPLSAEDCMIQTAAEASPAKWHLAHTSWFFETFLLKAYRSGYQEYHPAYPYLFNSYYEQLGAFQRREGRGFLSRPSIEDIYSYRAYVDECMIELLHDADETVWPSVRERLEIGLNHEQQHQELMLTDIKLNFSVNPLRPVYRGDLPDLPQRLAPAIHWQEFSGGIQQIGHPGEDFAFDNEKPRHRVYLNRFCIASRPVTNREYLAFMEDGGYQNPAFWLSDGWATLKRLNWSCPLFWEQIEQDWLQFTLAGLRRVDLDAPVCHVSYYEAEAYAAWAGKRLPTEAEWEVAAASVPVVGNLYDGGYLQPVAANADGGVLQLYGDVWEHTASSYRPYPGFKLAPGALGEYNGKFMSGQMVLRGGSCVTPADHIRASYRNFFYPHERWQFQGFRLADDIS</sequence>
<dbReference type="InterPro" id="IPR005532">
    <property type="entry name" value="SUMF_dom"/>
</dbReference>
<dbReference type="GO" id="GO:0052699">
    <property type="term" value="P:ergothioneine biosynthetic process"/>
    <property type="evidence" value="ECO:0007669"/>
    <property type="project" value="InterPro"/>
</dbReference>
<evidence type="ECO:0000256" key="3">
    <source>
        <dbReference type="ARBA" id="ARBA00037882"/>
    </source>
</evidence>
<dbReference type="Pfam" id="PF12867">
    <property type="entry name" value="DinB_2"/>
    <property type="match status" value="1"/>
</dbReference>
<dbReference type="InterPro" id="IPR024775">
    <property type="entry name" value="DinB-like"/>
</dbReference>
<reference evidence="6 7" key="1">
    <citation type="submission" date="2019-09" db="EMBL/GenBank/DDBJ databases">
        <title>H2 Metabolism Revealed by Metagenomic Analysis in Subglacial Sediment of East Antarctica.</title>
        <authorList>
            <person name="Yang Z."/>
            <person name="Zhang Y."/>
            <person name="Lv Y."/>
            <person name="Yan W."/>
            <person name="Xiao X."/>
            <person name="Sun B."/>
            <person name="Ma H."/>
        </authorList>
    </citation>
    <scope>NUCLEOTIDE SEQUENCE [LARGE SCALE GENOMIC DNA]</scope>
    <source>
        <strain evidence="6">Bin2_2</strain>
    </source>
</reference>
<evidence type="ECO:0000256" key="2">
    <source>
        <dbReference type="ARBA" id="ARBA00023004"/>
    </source>
</evidence>
<feature type="domain" description="Sulfatase-modifying factor enzyme-like" evidence="4">
    <location>
        <begin position="336"/>
        <end position="419"/>
    </location>
</feature>
<dbReference type="SUPFAM" id="SSF56436">
    <property type="entry name" value="C-type lectin-like"/>
    <property type="match status" value="1"/>
</dbReference>
<evidence type="ECO:0000259" key="5">
    <source>
        <dbReference type="Pfam" id="PF12867"/>
    </source>
</evidence>
<name>A0A7C9NS52_9PROT</name>
<dbReference type="PANTHER" id="PTHR23150:SF36">
    <property type="entry name" value="HERCYNINE OXYGENASE"/>
    <property type="match status" value="1"/>
</dbReference>
<dbReference type="Pfam" id="PF03781">
    <property type="entry name" value="FGE-sulfatase"/>
    <property type="match status" value="2"/>
</dbReference>
<dbReference type="InterPro" id="IPR016187">
    <property type="entry name" value="CTDL_fold"/>
</dbReference>
<dbReference type="AlphaFoldDB" id="A0A7C9NS52"/>
<comment type="pathway">
    <text evidence="3">Amino-acid biosynthesis; ergothioneine biosynthesis.</text>
</comment>
<dbReference type="Proteomes" id="UP000483432">
    <property type="component" value="Unassembled WGS sequence"/>
</dbReference>
<dbReference type="SUPFAM" id="SSF109854">
    <property type="entry name" value="DinB/YfiT-like putative metalloenzymes"/>
    <property type="match status" value="1"/>
</dbReference>
<dbReference type="Gene3D" id="3.90.1580.10">
    <property type="entry name" value="paralog of FGE (formylglycine-generating enzyme)"/>
    <property type="match status" value="1"/>
</dbReference>
<gene>
    <name evidence="6" type="ORF">GZ085_03550</name>
</gene>